<keyword evidence="2" id="KW-0472">Membrane</keyword>
<feature type="transmembrane region" description="Helical" evidence="2">
    <location>
        <begin position="146"/>
        <end position="163"/>
    </location>
</feature>
<evidence type="ECO:0000256" key="2">
    <source>
        <dbReference type="SAM" id="Phobius"/>
    </source>
</evidence>
<keyword evidence="5" id="KW-1185">Reference proteome</keyword>
<evidence type="ECO:0000313" key="5">
    <source>
        <dbReference type="Proteomes" id="UP000192266"/>
    </source>
</evidence>
<dbReference type="EMBL" id="FWWW01000023">
    <property type="protein sequence ID" value="SMB80543.1"/>
    <property type="molecule type" value="Genomic_DNA"/>
</dbReference>
<keyword evidence="2" id="KW-0812">Transmembrane</keyword>
<organism evidence="4 5">
    <name type="scientific">Hymenobacter roseosalivarius DSM 11622</name>
    <dbReference type="NCBI Taxonomy" id="645990"/>
    <lineage>
        <taxon>Bacteria</taxon>
        <taxon>Pseudomonadati</taxon>
        <taxon>Bacteroidota</taxon>
        <taxon>Cytophagia</taxon>
        <taxon>Cytophagales</taxon>
        <taxon>Hymenobacteraceae</taxon>
        <taxon>Hymenobacter</taxon>
    </lineage>
</organism>
<accession>A0A1W1UHP5</accession>
<feature type="domain" description="Transposase IS4-like" evidence="3">
    <location>
        <begin position="24"/>
        <end position="158"/>
    </location>
</feature>
<dbReference type="PANTHER" id="PTHR30007:SF1">
    <property type="entry name" value="BLR1914 PROTEIN"/>
    <property type="match status" value="1"/>
</dbReference>
<evidence type="ECO:0000259" key="3">
    <source>
        <dbReference type="Pfam" id="PF01609"/>
    </source>
</evidence>
<dbReference type="STRING" id="645990.SAMN00120144_4004"/>
<keyword evidence="2" id="KW-1133">Transmembrane helix</keyword>
<dbReference type="Proteomes" id="UP000192266">
    <property type="component" value="Unassembled WGS sequence"/>
</dbReference>
<dbReference type="InterPro" id="IPR002559">
    <property type="entry name" value="Transposase_11"/>
</dbReference>
<dbReference type="NCBIfam" id="NF033580">
    <property type="entry name" value="transpos_IS5_3"/>
    <property type="match status" value="1"/>
</dbReference>
<reference evidence="4 5" key="1">
    <citation type="submission" date="2017-04" db="EMBL/GenBank/DDBJ databases">
        <authorList>
            <person name="Afonso C.L."/>
            <person name="Miller P.J."/>
            <person name="Scott M.A."/>
            <person name="Spackman E."/>
            <person name="Goraichik I."/>
            <person name="Dimitrov K.M."/>
            <person name="Suarez D.L."/>
            <person name="Swayne D.E."/>
        </authorList>
    </citation>
    <scope>NUCLEOTIDE SEQUENCE [LARGE SCALE GENOMIC DNA]</scope>
    <source>
        <strain evidence="4 5">DSM 11622</strain>
    </source>
</reference>
<protein>
    <submittedName>
        <fullName evidence="4">Transposase, IS4 family</fullName>
    </submittedName>
</protein>
<dbReference type="AlphaFoldDB" id="A0A1W1UHP5"/>
<gene>
    <name evidence="4" type="ORF">SAMN00120144_4004</name>
</gene>
<dbReference type="GO" id="GO:0006313">
    <property type="term" value="P:DNA transposition"/>
    <property type="evidence" value="ECO:0007669"/>
    <property type="project" value="InterPro"/>
</dbReference>
<name>A0A1W1UHP5_9BACT</name>
<evidence type="ECO:0000313" key="4">
    <source>
        <dbReference type="EMBL" id="SMB80543.1"/>
    </source>
</evidence>
<dbReference type="GO" id="GO:0003677">
    <property type="term" value="F:DNA binding"/>
    <property type="evidence" value="ECO:0007669"/>
    <property type="project" value="InterPro"/>
</dbReference>
<proteinExistence type="predicted"/>
<feature type="region of interest" description="Disordered" evidence="1">
    <location>
        <begin position="1"/>
        <end position="28"/>
    </location>
</feature>
<evidence type="ECO:0000256" key="1">
    <source>
        <dbReference type="SAM" id="MobiDB-lite"/>
    </source>
</evidence>
<sequence length="164" mass="17601">MRGLDYRAGTPGGGRGQKKDSPVGQALGRSRGGFTTKLHLSCDAQGRICALALTGGQAGDCPQAPGLLASHLRAGQAVLADRAYDAGYVRAQIQQAGATAVIPGKKNRIVPLAHDAEIYKERNHIEWAINDLKRFRAVATRFDKRAANYFATCCLIAVLTWLQL</sequence>
<dbReference type="GO" id="GO:0004803">
    <property type="term" value="F:transposase activity"/>
    <property type="evidence" value="ECO:0007669"/>
    <property type="project" value="InterPro"/>
</dbReference>
<dbReference type="PANTHER" id="PTHR30007">
    <property type="entry name" value="PHP DOMAIN PROTEIN"/>
    <property type="match status" value="1"/>
</dbReference>
<dbReference type="Pfam" id="PF01609">
    <property type="entry name" value="DDE_Tnp_1"/>
    <property type="match status" value="1"/>
</dbReference>